<dbReference type="InterPro" id="IPR008963">
    <property type="entry name" value="Purple_acid_Pase-like_N"/>
</dbReference>
<dbReference type="EMBL" id="LEKT01000016">
    <property type="protein sequence ID" value="KMO86731.1"/>
    <property type="molecule type" value="Genomic_DNA"/>
</dbReference>
<dbReference type="SUPFAM" id="SSF49363">
    <property type="entry name" value="Purple acid phosphatase, N-terminal domain"/>
    <property type="match status" value="1"/>
</dbReference>
<dbReference type="AlphaFoldDB" id="A0A0J6ZPB5"/>
<keyword evidence="6" id="KW-1185">Reference proteome</keyword>
<dbReference type="CDD" id="cd00063">
    <property type="entry name" value="FN3"/>
    <property type="match status" value="1"/>
</dbReference>
<reference evidence="5 6" key="1">
    <citation type="submission" date="2015-06" db="EMBL/GenBank/DDBJ databases">
        <title>Draft genome sequence of beer spoilage bacterium Megasphaera cerevisiae type strain 20462.</title>
        <authorList>
            <person name="Kutumbaka K."/>
            <person name="Pasmowitz J."/>
            <person name="Mategko J."/>
            <person name="Reyes D."/>
            <person name="Friedrich A."/>
            <person name="Han S."/>
            <person name="Martens-Habbena W."/>
            <person name="Neal-McKinney J."/>
            <person name="Janagama H.K."/>
            <person name="Nadala C."/>
            <person name="Samadpour M."/>
        </authorList>
    </citation>
    <scope>NUCLEOTIDE SEQUENCE [LARGE SCALE GENOMIC DNA]</scope>
    <source>
        <strain evidence="5 6">DSM 20462</strain>
    </source>
</reference>
<dbReference type="SUPFAM" id="SSF56300">
    <property type="entry name" value="Metallo-dependent phosphatases"/>
    <property type="match status" value="1"/>
</dbReference>
<evidence type="ECO:0000259" key="4">
    <source>
        <dbReference type="Pfam" id="PF16656"/>
    </source>
</evidence>
<evidence type="ECO:0000313" key="5">
    <source>
        <dbReference type="EMBL" id="KMO86731.1"/>
    </source>
</evidence>
<proteinExistence type="predicted"/>
<evidence type="ECO:0000256" key="1">
    <source>
        <dbReference type="ARBA" id="ARBA00022729"/>
    </source>
</evidence>
<dbReference type="InParanoid" id="A0A0J6ZPB5"/>
<dbReference type="Gene3D" id="3.60.21.10">
    <property type="match status" value="1"/>
</dbReference>
<feature type="domain" description="Purple acid phosphatase N-terminal" evidence="4">
    <location>
        <begin position="38"/>
        <end position="125"/>
    </location>
</feature>
<accession>A0A0J6ZPB5</accession>
<feature type="domain" description="Calcineurin-like phosphoesterase" evidence="3">
    <location>
        <begin position="134"/>
        <end position="331"/>
    </location>
</feature>
<dbReference type="STRING" id="39029.BSR42_13825"/>
<dbReference type="PATRIC" id="fig|1122219.3.peg.745"/>
<dbReference type="InterPro" id="IPR015914">
    <property type="entry name" value="PAPs_N"/>
</dbReference>
<dbReference type="PANTHER" id="PTHR22953">
    <property type="entry name" value="ACID PHOSPHATASE RELATED"/>
    <property type="match status" value="1"/>
</dbReference>
<feature type="signal peptide" evidence="2">
    <location>
        <begin position="1"/>
        <end position="24"/>
    </location>
</feature>
<dbReference type="Proteomes" id="UP000036503">
    <property type="component" value="Unassembled WGS sequence"/>
</dbReference>
<dbReference type="InterPro" id="IPR004843">
    <property type="entry name" value="Calcineurin-like_PHP"/>
</dbReference>
<protein>
    <submittedName>
        <fullName evidence="5">Serine/threonine protein phosphatase</fullName>
    </submittedName>
</protein>
<dbReference type="InterPro" id="IPR039331">
    <property type="entry name" value="PAPs-like"/>
</dbReference>
<dbReference type="GO" id="GO:0046872">
    <property type="term" value="F:metal ion binding"/>
    <property type="evidence" value="ECO:0007669"/>
    <property type="project" value="InterPro"/>
</dbReference>
<keyword evidence="1 2" id="KW-0732">Signal</keyword>
<feature type="chain" id="PRO_5030008887" evidence="2">
    <location>
        <begin position="25"/>
        <end position="422"/>
    </location>
</feature>
<dbReference type="GO" id="GO:0003993">
    <property type="term" value="F:acid phosphatase activity"/>
    <property type="evidence" value="ECO:0007669"/>
    <property type="project" value="InterPro"/>
</dbReference>
<dbReference type="InterPro" id="IPR003961">
    <property type="entry name" value="FN3_dom"/>
</dbReference>
<gene>
    <name evidence="5" type="ORF">AB840_06360</name>
</gene>
<comment type="caution">
    <text evidence="5">The sequence shown here is derived from an EMBL/GenBank/DDBJ whole genome shotgun (WGS) entry which is preliminary data.</text>
</comment>
<evidence type="ECO:0000259" key="3">
    <source>
        <dbReference type="Pfam" id="PF00149"/>
    </source>
</evidence>
<organism evidence="5 6">
    <name type="scientific">Megasphaera cerevisiae DSM 20462</name>
    <dbReference type="NCBI Taxonomy" id="1122219"/>
    <lineage>
        <taxon>Bacteria</taxon>
        <taxon>Bacillati</taxon>
        <taxon>Bacillota</taxon>
        <taxon>Negativicutes</taxon>
        <taxon>Veillonellales</taxon>
        <taxon>Veillonellaceae</taxon>
        <taxon>Megasphaera</taxon>
    </lineage>
</organism>
<dbReference type="InterPro" id="IPR029052">
    <property type="entry name" value="Metallo-depent_PP-like"/>
</dbReference>
<dbReference type="Gene3D" id="2.60.40.380">
    <property type="entry name" value="Purple acid phosphatase-like, N-terminal"/>
    <property type="match status" value="1"/>
</dbReference>
<dbReference type="OrthoDB" id="9809781at2"/>
<dbReference type="Pfam" id="PF16656">
    <property type="entry name" value="Pur_ac_phosph_N"/>
    <property type="match status" value="1"/>
</dbReference>
<dbReference type="Pfam" id="PF00149">
    <property type="entry name" value="Metallophos"/>
    <property type="match status" value="1"/>
</dbReference>
<evidence type="ECO:0000313" key="6">
    <source>
        <dbReference type="Proteomes" id="UP000036503"/>
    </source>
</evidence>
<name>A0A0J6ZPB5_9FIRM</name>
<evidence type="ECO:0000256" key="2">
    <source>
        <dbReference type="SAM" id="SignalP"/>
    </source>
</evidence>
<dbReference type="PANTHER" id="PTHR22953:SF153">
    <property type="entry name" value="PURPLE ACID PHOSPHATASE"/>
    <property type="match status" value="1"/>
</dbReference>
<sequence length="422" mass="48073">MQYKKLLTTILAGAAVFWNGMAGAAQPIAVENLVQIISKDSATSRTVSWQDTARRSDYMVEYRRQGTGEIREAYMTGLKAPPVYDADWQAPNTYGAYMQQLTPETTYEYRIRNSDGTSGWMPFTTTPADLDKYKVLVFGDSQSTDYSVWGKTARTAWENNTDAAFFINMGDLTDNGQSYYQWKYWYENADVLTSHIPIAPVLGNHEAYSLSWTYAEPYTYKAFFPVPYGSPRNQSRLAYSFDYGNVHYVSLNTDYEELHTAYPTMMADEAVWLDRDLSAAQKAGKRLVILMHRPPWNSPYDGDLDMNGRYFLPLFDRYQVPLVFTGHEHCYARTVPVRDSKPDSHGTVYITTGRSGTEAWDGSVRRPFDSVYYNPMDMPMYIVLQVEPDDFRVTAYKNDGTIIDAVTVPAKSPQPAARKSKK</sequence>